<dbReference type="InterPro" id="IPR050640">
    <property type="entry name" value="Bact_2-comp_sensor_kinase"/>
</dbReference>
<dbReference type="CDD" id="cd06225">
    <property type="entry name" value="HAMP"/>
    <property type="match status" value="1"/>
</dbReference>
<dbReference type="GO" id="GO:0005886">
    <property type="term" value="C:plasma membrane"/>
    <property type="evidence" value="ECO:0007669"/>
    <property type="project" value="UniProtKB-SubCell"/>
</dbReference>
<dbReference type="EMBL" id="JACJVQ010000013">
    <property type="protein sequence ID" value="MBB6635471.1"/>
    <property type="molecule type" value="Genomic_DNA"/>
</dbReference>
<reference evidence="15 16" key="1">
    <citation type="submission" date="2020-08" db="EMBL/GenBank/DDBJ databases">
        <title>Cohnella phylogeny.</title>
        <authorList>
            <person name="Dunlap C."/>
        </authorList>
    </citation>
    <scope>NUCLEOTIDE SEQUENCE [LARGE SCALE GENOMIC DNA]</scope>
    <source>
        <strain evidence="15 16">DSM 25241</strain>
    </source>
</reference>
<evidence type="ECO:0000256" key="8">
    <source>
        <dbReference type="ARBA" id="ARBA00022777"/>
    </source>
</evidence>
<keyword evidence="7" id="KW-0547">Nucleotide-binding</keyword>
<dbReference type="PROSITE" id="PS50109">
    <property type="entry name" value="HIS_KIN"/>
    <property type="match status" value="1"/>
</dbReference>
<keyword evidence="5" id="KW-0597">Phosphoprotein</keyword>
<evidence type="ECO:0000313" key="15">
    <source>
        <dbReference type="EMBL" id="MBB6635471.1"/>
    </source>
</evidence>
<feature type="domain" description="HAMP" evidence="14">
    <location>
        <begin position="313"/>
        <end position="365"/>
    </location>
</feature>
<dbReference type="GO" id="GO:0000155">
    <property type="term" value="F:phosphorelay sensor kinase activity"/>
    <property type="evidence" value="ECO:0007669"/>
    <property type="project" value="InterPro"/>
</dbReference>
<evidence type="ECO:0000256" key="1">
    <source>
        <dbReference type="ARBA" id="ARBA00000085"/>
    </source>
</evidence>
<dbReference type="AlphaFoldDB" id="A0A841T2Z7"/>
<keyword evidence="11" id="KW-0472">Membrane</keyword>
<dbReference type="SMART" id="SM00304">
    <property type="entry name" value="HAMP"/>
    <property type="match status" value="1"/>
</dbReference>
<organism evidence="15 16">
    <name type="scientific">Cohnella thailandensis</name>
    <dbReference type="NCBI Taxonomy" id="557557"/>
    <lineage>
        <taxon>Bacteria</taxon>
        <taxon>Bacillati</taxon>
        <taxon>Bacillota</taxon>
        <taxon>Bacilli</taxon>
        <taxon>Bacillales</taxon>
        <taxon>Paenibacillaceae</taxon>
        <taxon>Cohnella</taxon>
    </lineage>
</organism>
<dbReference type="Pfam" id="PF00672">
    <property type="entry name" value="HAMP"/>
    <property type="match status" value="1"/>
</dbReference>
<feature type="coiled-coil region" evidence="12">
    <location>
        <begin position="353"/>
        <end position="380"/>
    </location>
</feature>
<dbReference type="InterPro" id="IPR003660">
    <property type="entry name" value="HAMP_dom"/>
</dbReference>
<evidence type="ECO:0000256" key="5">
    <source>
        <dbReference type="ARBA" id="ARBA00022553"/>
    </source>
</evidence>
<evidence type="ECO:0000256" key="6">
    <source>
        <dbReference type="ARBA" id="ARBA00022679"/>
    </source>
</evidence>
<evidence type="ECO:0000256" key="3">
    <source>
        <dbReference type="ARBA" id="ARBA00012438"/>
    </source>
</evidence>
<evidence type="ECO:0000256" key="2">
    <source>
        <dbReference type="ARBA" id="ARBA00004651"/>
    </source>
</evidence>
<feature type="domain" description="Histidine kinase" evidence="13">
    <location>
        <begin position="472"/>
        <end position="580"/>
    </location>
</feature>
<keyword evidence="10" id="KW-0902">Two-component regulatory system</keyword>
<dbReference type="InterPro" id="IPR010559">
    <property type="entry name" value="Sig_transdc_His_kin_internal"/>
</dbReference>
<comment type="caution">
    <text evidence="15">The sequence shown here is derived from an EMBL/GenBank/DDBJ whole genome shotgun (WGS) entry which is preliminary data.</text>
</comment>
<evidence type="ECO:0000256" key="7">
    <source>
        <dbReference type="ARBA" id="ARBA00022741"/>
    </source>
</evidence>
<dbReference type="Pfam" id="PF02518">
    <property type="entry name" value="HATPase_c"/>
    <property type="match status" value="1"/>
</dbReference>
<dbReference type="InterPro" id="IPR036890">
    <property type="entry name" value="HATPase_C_sf"/>
</dbReference>
<evidence type="ECO:0000256" key="11">
    <source>
        <dbReference type="ARBA" id="ARBA00023136"/>
    </source>
</evidence>
<evidence type="ECO:0000256" key="9">
    <source>
        <dbReference type="ARBA" id="ARBA00022840"/>
    </source>
</evidence>
<name>A0A841T2Z7_9BACL</name>
<evidence type="ECO:0000313" key="16">
    <source>
        <dbReference type="Proteomes" id="UP000535838"/>
    </source>
</evidence>
<proteinExistence type="predicted"/>
<keyword evidence="9" id="KW-0067">ATP-binding</keyword>
<gene>
    <name evidence="15" type="ORF">H7B67_15235</name>
</gene>
<dbReference type="Gene3D" id="3.30.565.10">
    <property type="entry name" value="Histidine kinase-like ATPase, C-terminal domain"/>
    <property type="match status" value="1"/>
</dbReference>
<keyword evidence="16" id="KW-1185">Reference proteome</keyword>
<keyword evidence="6" id="KW-0808">Transferase</keyword>
<keyword evidence="12" id="KW-0175">Coiled coil</keyword>
<dbReference type="Pfam" id="PF06580">
    <property type="entry name" value="His_kinase"/>
    <property type="match status" value="1"/>
</dbReference>
<dbReference type="Gene3D" id="3.30.450.20">
    <property type="entry name" value="PAS domain"/>
    <property type="match status" value="2"/>
</dbReference>
<dbReference type="SUPFAM" id="SSF158472">
    <property type="entry name" value="HAMP domain-like"/>
    <property type="match status" value="1"/>
</dbReference>
<keyword evidence="8 15" id="KW-0418">Kinase</keyword>
<dbReference type="InterPro" id="IPR003594">
    <property type="entry name" value="HATPase_dom"/>
</dbReference>
<evidence type="ECO:0000256" key="10">
    <source>
        <dbReference type="ARBA" id="ARBA00023012"/>
    </source>
</evidence>
<dbReference type="InterPro" id="IPR005467">
    <property type="entry name" value="His_kinase_dom"/>
</dbReference>
<keyword evidence="4" id="KW-1003">Cell membrane</keyword>
<dbReference type="SMART" id="SM00387">
    <property type="entry name" value="HATPase_c"/>
    <property type="match status" value="1"/>
</dbReference>
<dbReference type="PANTHER" id="PTHR34220">
    <property type="entry name" value="SENSOR HISTIDINE KINASE YPDA"/>
    <property type="match status" value="1"/>
</dbReference>
<evidence type="ECO:0000256" key="12">
    <source>
        <dbReference type="SAM" id="Coils"/>
    </source>
</evidence>
<dbReference type="Proteomes" id="UP000535838">
    <property type="component" value="Unassembled WGS sequence"/>
</dbReference>
<dbReference type="GO" id="GO:0005524">
    <property type="term" value="F:ATP binding"/>
    <property type="evidence" value="ECO:0007669"/>
    <property type="project" value="UniProtKB-KW"/>
</dbReference>
<dbReference type="PROSITE" id="PS50885">
    <property type="entry name" value="HAMP"/>
    <property type="match status" value="1"/>
</dbReference>
<sequence length="580" mass="65520">MRRISFGIGSWSLATRQFLLLFLTTFLMLGFLAYDNYQKAATLFREQMLDDSWKLIARTNDYIDSYLDNGQNILLLLSDRTDLLTAGDKEAEDYLRSVAGYNSTIVKSLYMIRSDGKVYSNAQLTYDIVGNPALPELYEQSQQNYGASAVSQPYPSPLSGRTVAISRPMTEQGRGVVGVAVVELDLEKLRSKLAELTSGGYQAFLLQSDKGNVVTFDPDSDMLPHKPRTYMPELPDDFAAAMFALPAGTSDSQGADGRLTVVKSGMNRLGWSLIVFIKDRYFHASIIRLYDNYKSAAVIWTAVLLIVTFAMSKYLTRPIRILAAKMDRVRDMEVLPRITVDRRDEIGRLARSYQSMMERIRILLNETKQMEQRKKELELKVLQSQIAPHFLYNTLACIGSLARQHKTDEVKETIRSLVGLLSLSFDRTNEFVTVAEELEGLRMYLQIQNIRYGSKFRCVTNVPAEAAQAPILKLTLQPIVENAIFHGIMPRRGNGTIFIRATIRRGVLRFYVRDDGVGMDAEAARRLLGDPLNPAPKERFTGIGLSNVHDRLRLHYGEPYGLRIKSVKEIGTIVRIQLPL</sequence>
<accession>A0A841T2Z7</accession>
<dbReference type="PANTHER" id="PTHR34220:SF7">
    <property type="entry name" value="SENSOR HISTIDINE KINASE YPDA"/>
    <property type="match status" value="1"/>
</dbReference>
<comment type="subcellular location">
    <subcellularLocation>
        <location evidence="2">Cell membrane</location>
        <topology evidence="2">Multi-pass membrane protein</topology>
    </subcellularLocation>
</comment>
<protein>
    <recommendedName>
        <fullName evidence="3">histidine kinase</fullName>
        <ecNumber evidence="3">2.7.13.3</ecNumber>
    </recommendedName>
</protein>
<dbReference type="Gene3D" id="6.10.340.10">
    <property type="match status" value="1"/>
</dbReference>
<evidence type="ECO:0000259" key="13">
    <source>
        <dbReference type="PROSITE" id="PS50109"/>
    </source>
</evidence>
<dbReference type="EC" id="2.7.13.3" evidence="3"/>
<comment type="catalytic activity">
    <reaction evidence="1">
        <text>ATP + protein L-histidine = ADP + protein N-phospho-L-histidine.</text>
        <dbReference type="EC" id="2.7.13.3"/>
    </reaction>
</comment>
<dbReference type="SUPFAM" id="SSF55874">
    <property type="entry name" value="ATPase domain of HSP90 chaperone/DNA topoisomerase II/histidine kinase"/>
    <property type="match status" value="1"/>
</dbReference>
<evidence type="ECO:0000256" key="4">
    <source>
        <dbReference type="ARBA" id="ARBA00022475"/>
    </source>
</evidence>
<evidence type="ECO:0000259" key="14">
    <source>
        <dbReference type="PROSITE" id="PS50885"/>
    </source>
</evidence>